<keyword evidence="1" id="KW-0472">Membrane</keyword>
<sequence>MNAWQLAGFVLANLCGMTIVLAAIQFATDIIPIFSGGDSFMRPGQMVVAKHVNTIGTLTGTAPTFSPEEIEEMRQQPFATRVGTFTPSCFGVVATLGSQRLGVQFSTDMFFEAVPDEFIDVDLSHWQWQPGDTDIPIILPRNYLNLYNFGFATSQGLPALSESLVQMVKIRFLLRGSNETVEMTGHVVAFSKKLNTILVPQRFIDEMNRRLSPNRSATPSRLIVSVDNPTDDRLITFLDDRGYETEADDAESARTALFLRITTGIVIAVGLLISALAFYVLLLSIFLLLQKNTEKIDTLLLIGYRPATVARPYHLLTLTVNTLVLVIAILLIVMLRTYYIPLFGSLYPSFSAATLAPSLLTGIALYIFVGILNYAAIRRKVLHIWHMHKR</sequence>
<dbReference type="EMBL" id="JADYTN010000005">
    <property type="protein sequence ID" value="MCF2563152.1"/>
    <property type="molecule type" value="Genomic_DNA"/>
</dbReference>
<keyword evidence="1" id="KW-1133">Transmembrane helix</keyword>
<protein>
    <submittedName>
        <fullName evidence="2">ABC transporter permease</fullName>
    </submittedName>
</protein>
<comment type="caution">
    <text evidence="2">The sequence shown here is derived from an EMBL/GenBank/DDBJ whole genome shotgun (WGS) entry which is preliminary data.</text>
</comment>
<name>A0ABS9CDG5_9BACT</name>
<organism evidence="2 3">
    <name type="scientific">Xylanibacter brevis</name>
    <dbReference type="NCBI Taxonomy" id="83231"/>
    <lineage>
        <taxon>Bacteria</taxon>
        <taxon>Pseudomonadati</taxon>
        <taxon>Bacteroidota</taxon>
        <taxon>Bacteroidia</taxon>
        <taxon>Bacteroidales</taxon>
        <taxon>Prevotellaceae</taxon>
        <taxon>Xylanibacter</taxon>
    </lineage>
</organism>
<feature type="transmembrane region" description="Helical" evidence="1">
    <location>
        <begin position="315"/>
        <end position="335"/>
    </location>
</feature>
<keyword evidence="1" id="KW-0812">Transmembrane</keyword>
<feature type="transmembrane region" description="Helical" evidence="1">
    <location>
        <begin position="265"/>
        <end position="289"/>
    </location>
</feature>
<feature type="transmembrane region" description="Helical" evidence="1">
    <location>
        <begin position="355"/>
        <end position="377"/>
    </location>
</feature>
<evidence type="ECO:0000313" key="3">
    <source>
        <dbReference type="Proteomes" id="UP001200470"/>
    </source>
</evidence>
<proteinExistence type="predicted"/>
<evidence type="ECO:0000313" key="2">
    <source>
        <dbReference type="EMBL" id="MCF2563152.1"/>
    </source>
</evidence>
<keyword evidence="3" id="KW-1185">Reference proteome</keyword>
<reference evidence="2 3" key="1">
    <citation type="submission" date="2020-12" db="EMBL/GenBank/DDBJ databases">
        <title>Whole genome sequences of gut porcine anaerobes.</title>
        <authorList>
            <person name="Kubasova T."/>
            <person name="Jahodarova E."/>
            <person name="Rychlik I."/>
        </authorList>
    </citation>
    <scope>NUCLEOTIDE SEQUENCE [LARGE SCALE GENOMIC DNA]</scope>
    <source>
        <strain evidence="2 3">An925</strain>
    </source>
</reference>
<accession>A0ABS9CDG5</accession>
<evidence type="ECO:0000256" key="1">
    <source>
        <dbReference type="SAM" id="Phobius"/>
    </source>
</evidence>
<dbReference type="Proteomes" id="UP001200470">
    <property type="component" value="Unassembled WGS sequence"/>
</dbReference>
<gene>
    <name evidence="2" type="ORF">I6E12_03370</name>
</gene>